<dbReference type="EMBL" id="PVTD01000001">
    <property type="protein sequence ID" value="PRY26025.1"/>
    <property type="molecule type" value="Genomic_DNA"/>
</dbReference>
<proteinExistence type="predicted"/>
<feature type="chain" id="PRO_5015517653" evidence="1">
    <location>
        <begin position="24"/>
        <end position="97"/>
    </location>
</feature>
<name>A0A2T0RXW9_9RHOB</name>
<dbReference type="RefSeq" id="WP_106202837.1">
    <property type="nucleotide sequence ID" value="NZ_PVTD01000001.1"/>
</dbReference>
<organism evidence="3 4">
    <name type="scientific">Aliiruegeria haliotis</name>
    <dbReference type="NCBI Taxonomy" id="1280846"/>
    <lineage>
        <taxon>Bacteria</taxon>
        <taxon>Pseudomonadati</taxon>
        <taxon>Pseudomonadota</taxon>
        <taxon>Alphaproteobacteria</taxon>
        <taxon>Rhodobacterales</taxon>
        <taxon>Roseobacteraceae</taxon>
        <taxon>Aliiruegeria</taxon>
    </lineage>
</organism>
<dbReference type="InterPro" id="IPR003646">
    <property type="entry name" value="SH3-like_bac-type"/>
</dbReference>
<dbReference type="Pfam" id="PF08239">
    <property type="entry name" value="SH3_3"/>
    <property type="match status" value="1"/>
</dbReference>
<sequence length="97" mass="9989">MQTGHIAAAAALSILFTASTALAASISVVSGVDEGDMLKLRAGPGMGYRVIVGLPNGTQVRNLGCDRVGGTPWCKVSLKEARALKGYVSGHYLQSAK</sequence>
<reference evidence="3 4" key="1">
    <citation type="submission" date="2018-03" db="EMBL/GenBank/DDBJ databases">
        <title>Genomic Encyclopedia of Archaeal and Bacterial Type Strains, Phase II (KMG-II): from individual species to whole genera.</title>
        <authorList>
            <person name="Goeker M."/>
        </authorList>
    </citation>
    <scope>NUCLEOTIDE SEQUENCE [LARGE SCALE GENOMIC DNA]</scope>
    <source>
        <strain evidence="3 4">DSM 29328</strain>
    </source>
</reference>
<dbReference type="OrthoDB" id="8451772at2"/>
<keyword evidence="1" id="KW-0732">Signal</keyword>
<feature type="domain" description="SH3b" evidence="2">
    <location>
        <begin position="24"/>
        <end position="97"/>
    </location>
</feature>
<dbReference type="Proteomes" id="UP000239480">
    <property type="component" value="Unassembled WGS sequence"/>
</dbReference>
<protein>
    <submittedName>
        <fullName evidence="3">SH3 domain-containing protein</fullName>
    </submittedName>
</protein>
<evidence type="ECO:0000256" key="1">
    <source>
        <dbReference type="SAM" id="SignalP"/>
    </source>
</evidence>
<evidence type="ECO:0000313" key="3">
    <source>
        <dbReference type="EMBL" id="PRY26025.1"/>
    </source>
</evidence>
<comment type="caution">
    <text evidence="3">The sequence shown here is derived from an EMBL/GenBank/DDBJ whole genome shotgun (WGS) entry which is preliminary data.</text>
</comment>
<accession>A0A2T0RXW9</accession>
<keyword evidence="4" id="KW-1185">Reference proteome</keyword>
<evidence type="ECO:0000259" key="2">
    <source>
        <dbReference type="PROSITE" id="PS51781"/>
    </source>
</evidence>
<dbReference type="Gene3D" id="2.30.30.40">
    <property type="entry name" value="SH3 Domains"/>
    <property type="match status" value="1"/>
</dbReference>
<gene>
    <name evidence="3" type="ORF">CLV78_101118</name>
</gene>
<feature type="signal peptide" evidence="1">
    <location>
        <begin position="1"/>
        <end position="23"/>
    </location>
</feature>
<dbReference type="PROSITE" id="PS51781">
    <property type="entry name" value="SH3B"/>
    <property type="match status" value="1"/>
</dbReference>
<dbReference type="AlphaFoldDB" id="A0A2T0RXW9"/>
<evidence type="ECO:0000313" key="4">
    <source>
        <dbReference type="Proteomes" id="UP000239480"/>
    </source>
</evidence>